<dbReference type="InterPro" id="IPR016162">
    <property type="entry name" value="Ald_DH_N"/>
</dbReference>
<dbReference type="Pfam" id="PF00171">
    <property type="entry name" value="Aldedh"/>
    <property type="match status" value="1"/>
</dbReference>
<protein>
    <recommendedName>
        <fullName evidence="4">Aldehyde dehydrogenase</fullName>
    </recommendedName>
</protein>
<dbReference type="FunFam" id="3.40.605.10:FF:000004">
    <property type="entry name" value="Aldehyde dehydrogenase"/>
    <property type="match status" value="1"/>
</dbReference>
<keyword evidence="8" id="KW-1185">Reference proteome</keyword>
<evidence type="ECO:0000313" key="7">
    <source>
        <dbReference type="EMBL" id="NYD39823.1"/>
    </source>
</evidence>
<evidence type="ECO:0000256" key="4">
    <source>
        <dbReference type="PIRNR" id="PIRNR036492"/>
    </source>
</evidence>
<dbReference type="CDD" id="cd07087">
    <property type="entry name" value="ALDH_F3-13-14_CALDH-like"/>
    <property type="match status" value="1"/>
</dbReference>
<evidence type="ECO:0000256" key="1">
    <source>
        <dbReference type="ARBA" id="ARBA00009986"/>
    </source>
</evidence>
<dbReference type="PANTHER" id="PTHR43570:SF16">
    <property type="entry name" value="ALDEHYDE DEHYDROGENASE TYPE III, ISOFORM Q"/>
    <property type="match status" value="1"/>
</dbReference>
<dbReference type="GO" id="GO:0006081">
    <property type="term" value="P:aldehyde metabolic process"/>
    <property type="evidence" value="ECO:0007669"/>
    <property type="project" value="InterPro"/>
</dbReference>
<dbReference type="InterPro" id="IPR016161">
    <property type="entry name" value="Ald_DH/histidinol_DH"/>
</dbReference>
<dbReference type="Proteomes" id="UP000535890">
    <property type="component" value="Unassembled WGS sequence"/>
</dbReference>
<evidence type="ECO:0000313" key="8">
    <source>
        <dbReference type="Proteomes" id="UP000535890"/>
    </source>
</evidence>
<dbReference type="SUPFAM" id="SSF53720">
    <property type="entry name" value="ALDH-like"/>
    <property type="match status" value="1"/>
</dbReference>
<dbReference type="Gene3D" id="3.40.605.10">
    <property type="entry name" value="Aldehyde Dehydrogenase, Chain A, domain 1"/>
    <property type="match status" value="1"/>
</dbReference>
<organism evidence="7 8">
    <name type="scientific">Actinomycetospora corticicola</name>
    <dbReference type="NCBI Taxonomy" id="663602"/>
    <lineage>
        <taxon>Bacteria</taxon>
        <taxon>Bacillati</taxon>
        <taxon>Actinomycetota</taxon>
        <taxon>Actinomycetes</taxon>
        <taxon>Pseudonocardiales</taxon>
        <taxon>Pseudonocardiaceae</taxon>
        <taxon>Actinomycetospora</taxon>
    </lineage>
</organism>
<dbReference type="FunFam" id="3.40.309.10:FF:000003">
    <property type="entry name" value="Aldehyde dehydrogenase"/>
    <property type="match status" value="1"/>
</dbReference>
<dbReference type="EMBL" id="JACCBN010000001">
    <property type="protein sequence ID" value="NYD39823.1"/>
    <property type="molecule type" value="Genomic_DNA"/>
</dbReference>
<feature type="active site" evidence="5">
    <location>
        <position position="259"/>
    </location>
</feature>
<name>A0A7Y9E227_9PSEU</name>
<accession>A0A7Y9E227</accession>
<comment type="similarity">
    <text evidence="1 4">Belongs to the aldehyde dehydrogenase family.</text>
</comment>
<dbReference type="InterPro" id="IPR016163">
    <property type="entry name" value="Ald_DH_C"/>
</dbReference>
<dbReference type="AlphaFoldDB" id="A0A7Y9E227"/>
<keyword evidence="2 4" id="KW-0560">Oxidoreductase</keyword>
<dbReference type="PIRSF" id="PIRSF036492">
    <property type="entry name" value="ALDH"/>
    <property type="match status" value="1"/>
</dbReference>
<feature type="domain" description="Aldehyde dehydrogenase" evidence="6">
    <location>
        <begin position="12"/>
        <end position="441"/>
    </location>
</feature>
<dbReference type="GO" id="GO:0005737">
    <property type="term" value="C:cytoplasm"/>
    <property type="evidence" value="ECO:0007669"/>
    <property type="project" value="TreeGrafter"/>
</dbReference>
<dbReference type="Gene3D" id="3.40.309.10">
    <property type="entry name" value="Aldehyde Dehydrogenase, Chain A, domain 2"/>
    <property type="match status" value="1"/>
</dbReference>
<reference evidence="7 8" key="1">
    <citation type="submission" date="2020-07" db="EMBL/GenBank/DDBJ databases">
        <title>Sequencing the genomes of 1000 actinobacteria strains.</title>
        <authorList>
            <person name="Klenk H.-P."/>
        </authorList>
    </citation>
    <scope>NUCLEOTIDE SEQUENCE [LARGE SCALE GENOMIC DNA]</scope>
    <source>
        <strain evidence="7 8">DSM 45772</strain>
    </source>
</reference>
<feature type="active site" evidence="5">
    <location>
        <position position="225"/>
    </location>
</feature>
<evidence type="ECO:0000256" key="3">
    <source>
        <dbReference type="ARBA" id="ARBA00023027"/>
    </source>
</evidence>
<evidence type="ECO:0000256" key="2">
    <source>
        <dbReference type="ARBA" id="ARBA00023002"/>
    </source>
</evidence>
<dbReference type="GO" id="GO:0004029">
    <property type="term" value="F:aldehyde dehydrogenase (NAD+) activity"/>
    <property type="evidence" value="ECO:0007669"/>
    <property type="project" value="TreeGrafter"/>
</dbReference>
<dbReference type="PANTHER" id="PTHR43570">
    <property type="entry name" value="ALDEHYDE DEHYDROGENASE"/>
    <property type="match status" value="1"/>
</dbReference>
<dbReference type="InterPro" id="IPR012394">
    <property type="entry name" value="Aldehyde_DH_NAD(P)"/>
</dbReference>
<gene>
    <name evidence="7" type="ORF">BJ983_005925</name>
</gene>
<dbReference type="RefSeq" id="WP_179797090.1">
    <property type="nucleotide sequence ID" value="NZ_BAABHP010000002.1"/>
</dbReference>
<evidence type="ECO:0000256" key="5">
    <source>
        <dbReference type="PIRSR" id="PIRSR036492-1"/>
    </source>
</evidence>
<sequence length="469" mass="50323">MTTTAPSVAPPKAAPTESAADVVARLRATFATGRTRDLQWRRRQLRGVERLVSEQEPAIAEAMAADLGRTPHDTWLGDLAATKSEAAYARKHLRRWTRKRRVALPAAQLPGSAHYRFEPLGTVLVIGPWNYPIYLTLGPVVGALAAGNAVVVKPSEHAPAVSALLARLIPRYLDADAVAVVEGEADTTQALLAEGLDLAFFTGGPEIGKKVMAAAAEHLTPVVLELGGKCPAIVTADADLDATARRLVWTKTLNHGQTCIAPDYVLVEESVRERLLGKLMASYREFREGDTSGVRIVNDRQFDRLVGLLDSHGGRLVFGGGHDRDALAIEPTVLVDPDLDSPLMTTEIFGPILPVITVASLDDAISHVNAGSKPLAAYVFSGSRQSAERVTAEVPSGATVINHAMMHCLVPQLPFGGVGTSGMGAYHGQFGFEAFSHRKAVLSRPTTPDPDLLYPPYSERAQKILRKVL</sequence>
<comment type="caution">
    <text evidence="7">The sequence shown here is derived from an EMBL/GenBank/DDBJ whole genome shotgun (WGS) entry which is preliminary data.</text>
</comment>
<evidence type="ECO:0000259" key="6">
    <source>
        <dbReference type="Pfam" id="PF00171"/>
    </source>
</evidence>
<keyword evidence="3" id="KW-0520">NAD</keyword>
<dbReference type="InterPro" id="IPR015590">
    <property type="entry name" value="Aldehyde_DH_dom"/>
</dbReference>
<proteinExistence type="inferred from homology"/>